<accession>A0A1X0ZXB0</accession>
<dbReference type="Proteomes" id="UP000193675">
    <property type="component" value="Unassembled WGS sequence"/>
</dbReference>
<dbReference type="OrthoDB" id="6892079at2"/>
<gene>
    <name evidence="1" type="ORF">B7H17_12405</name>
</gene>
<dbReference type="EMBL" id="NBWC01000014">
    <property type="protein sequence ID" value="ORL64509.1"/>
    <property type="molecule type" value="Genomic_DNA"/>
</dbReference>
<sequence length="116" mass="13200">MMLAGLLLGGCGPSYTYRYSPPPSAHGIQCINSCQMERNHCKQMARLEENSQRALYQAELRSYQYCQDSKTKKDARHRCHYPSYPYSSGASYSCDRDYDSCYLACGGTIQRILNTD</sequence>
<dbReference type="AlphaFoldDB" id="A0A1X0ZXB0"/>
<proteinExistence type="predicted"/>
<evidence type="ECO:0000313" key="2">
    <source>
        <dbReference type="Proteomes" id="UP000193675"/>
    </source>
</evidence>
<name>A0A1X0ZXB0_PSEPU</name>
<protein>
    <submittedName>
        <fullName evidence="1">Uncharacterized protein</fullName>
    </submittedName>
</protein>
<comment type="caution">
    <text evidence="1">The sequence shown here is derived from an EMBL/GenBank/DDBJ whole genome shotgun (WGS) entry which is preliminary data.</text>
</comment>
<evidence type="ECO:0000313" key="1">
    <source>
        <dbReference type="EMBL" id="ORL64509.1"/>
    </source>
</evidence>
<reference evidence="1 2" key="1">
    <citation type="submission" date="2017-04" db="EMBL/GenBank/DDBJ databases">
        <title>Presence of VIM-2 positive Pseudomonas species in chickens and their surrounding environment.</title>
        <authorList>
            <person name="Zhang R."/>
        </authorList>
    </citation>
    <scope>NUCLEOTIDE SEQUENCE [LARGE SCALE GENOMIC DNA]</scope>
    <source>
        <strain evidence="1 2">DZ-C18</strain>
    </source>
</reference>
<organism evidence="1 2">
    <name type="scientific">Pseudomonas putida</name>
    <name type="common">Arthrobacter siderocapsulatus</name>
    <dbReference type="NCBI Taxonomy" id="303"/>
    <lineage>
        <taxon>Bacteria</taxon>
        <taxon>Pseudomonadati</taxon>
        <taxon>Pseudomonadota</taxon>
        <taxon>Gammaproteobacteria</taxon>
        <taxon>Pseudomonadales</taxon>
        <taxon>Pseudomonadaceae</taxon>
        <taxon>Pseudomonas</taxon>
    </lineage>
</organism>